<evidence type="ECO:0000313" key="3">
    <source>
        <dbReference type="Proteomes" id="UP001178508"/>
    </source>
</evidence>
<sequence>MNALKANTVIKEESGEEVCAGGEGDKNVIDTLKTNESVESSQSCSSVYQEEGERGSVRGRRRTREIEFLIKASDRKRKYQSDVAAAAEGTESVHHH</sequence>
<reference evidence="2" key="1">
    <citation type="submission" date="2023-08" db="EMBL/GenBank/DDBJ databases">
        <authorList>
            <person name="Alioto T."/>
            <person name="Alioto T."/>
            <person name="Gomez Garrido J."/>
        </authorList>
    </citation>
    <scope>NUCLEOTIDE SEQUENCE</scope>
</reference>
<accession>A0AAV1FP70</accession>
<feature type="region of interest" description="Disordered" evidence="1">
    <location>
        <begin position="75"/>
        <end position="96"/>
    </location>
</feature>
<feature type="region of interest" description="Disordered" evidence="1">
    <location>
        <begin position="35"/>
        <end position="59"/>
    </location>
</feature>
<evidence type="ECO:0000256" key="1">
    <source>
        <dbReference type="SAM" id="MobiDB-lite"/>
    </source>
</evidence>
<feature type="compositionally biased region" description="Low complexity" evidence="1">
    <location>
        <begin position="37"/>
        <end position="49"/>
    </location>
</feature>
<proteinExistence type="predicted"/>
<evidence type="ECO:0000313" key="2">
    <source>
        <dbReference type="EMBL" id="CAJ1063247.1"/>
    </source>
</evidence>
<gene>
    <name evidence="2" type="ORF">XNOV1_A024261</name>
</gene>
<dbReference type="Proteomes" id="UP001178508">
    <property type="component" value="Chromosome 9"/>
</dbReference>
<keyword evidence="3" id="KW-1185">Reference proteome</keyword>
<protein>
    <submittedName>
        <fullName evidence="2">Uncharacterized protein</fullName>
    </submittedName>
</protein>
<name>A0AAV1FP70_XYRNO</name>
<dbReference type="AlphaFoldDB" id="A0AAV1FP70"/>
<dbReference type="EMBL" id="OY660872">
    <property type="protein sequence ID" value="CAJ1063247.1"/>
    <property type="molecule type" value="Genomic_DNA"/>
</dbReference>
<organism evidence="2 3">
    <name type="scientific">Xyrichtys novacula</name>
    <name type="common">Pearly razorfish</name>
    <name type="synonym">Hemipteronotus novacula</name>
    <dbReference type="NCBI Taxonomy" id="13765"/>
    <lineage>
        <taxon>Eukaryota</taxon>
        <taxon>Metazoa</taxon>
        <taxon>Chordata</taxon>
        <taxon>Craniata</taxon>
        <taxon>Vertebrata</taxon>
        <taxon>Euteleostomi</taxon>
        <taxon>Actinopterygii</taxon>
        <taxon>Neopterygii</taxon>
        <taxon>Teleostei</taxon>
        <taxon>Neoteleostei</taxon>
        <taxon>Acanthomorphata</taxon>
        <taxon>Eupercaria</taxon>
        <taxon>Labriformes</taxon>
        <taxon>Labridae</taxon>
        <taxon>Xyrichtys</taxon>
    </lineage>
</organism>